<name>A0A1H0E1X4_9ACTN</name>
<dbReference type="Proteomes" id="UP000199004">
    <property type="component" value="Unassembled WGS sequence"/>
</dbReference>
<accession>A0A1H0E1X4</accession>
<dbReference type="GO" id="GO:0016740">
    <property type="term" value="F:transferase activity"/>
    <property type="evidence" value="ECO:0007669"/>
    <property type="project" value="UniProtKB-KW"/>
</dbReference>
<dbReference type="InterPro" id="IPR029044">
    <property type="entry name" value="Nucleotide-diphossugar_trans"/>
</dbReference>
<organism evidence="1 2">
    <name type="scientific">Nocardioides szechwanensis</name>
    <dbReference type="NCBI Taxonomy" id="1005944"/>
    <lineage>
        <taxon>Bacteria</taxon>
        <taxon>Bacillati</taxon>
        <taxon>Actinomycetota</taxon>
        <taxon>Actinomycetes</taxon>
        <taxon>Propionibacteriales</taxon>
        <taxon>Nocardioidaceae</taxon>
        <taxon>Nocardioides</taxon>
    </lineage>
</organism>
<proteinExistence type="predicted"/>
<protein>
    <submittedName>
        <fullName evidence="1">Glycosyltransferase involved in cell wall bisynthesis</fullName>
    </submittedName>
</protein>
<sequence>MSEAPALPEAVRKFLDQSPDSALLVTSLSASASASASVSSGRYDRVLVSLRDRGDLRSLSLAVGLRSAVVGIFLSAGEGALTLVPRPEWPALQGIRARGVDGGWLTVLRFEKPVDVGRVVAELGRQAVWPDRVGNRGVWVAGLDSPPDGVALDVVSPPGARVIGPYDERVVNPIGFDPLADGPVVSLSSLDLADGVTEGLVAALRSAAAVEVSWEGAEAAAVVAGLALAGVPLLASEVPAGLFDADLAAALTASVDLSDALAREEHSIVQRRLAFDRFSTLAARRTLGDETDVPVAAQAAVSIVLATRRPEQVEFALRQVAKQRGVESLELVLAPHGFSPDGDLVRGLLPPRVALQVLPQPERVAFGDVLDAACRAAGGDVLLKMDDDDWYGPDVVADLLRARAYSGAELVGMAAELHYLSGEDLTVKRGHPVECYASFVAGGTMMVERALLREVGGFRSVRKFVDAQLLASVTAAGAAIFRTQSLGYLLRRNPTGHTWDADLAYLLDPSRVQRTWDGFVPSRLMEIGPEDLP</sequence>
<evidence type="ECO:0000313" key="1">
    <source>
        <dbReference type="EMBL" id="SDN76345.1"/>
    </source>
</evidence>
<dbReference type="Gene3D" id="3.90.550.10">
    <property type="entry name" value="Spore Coat Polysaccharide Biosynthesis Protein SpsA, Chain A"/>
    <property type="match status" value="1"/>
</dbReference>
<reference evidence="1 2" key="1">
    <citation type="submission" date="2016-10" db="EMBL/GenBank/DDBJ databases">
        <authorList>
            <person name="de Groot N.N."/>
        </authorList>
    </citation>
    <scope>NUCLEOTIDE SEQUENCE [LARGE SCALE GENOMIC DNA]</scope>
    <source>
        <strain evidence="1 2">CGMCC 1.11147</strain>
    </source>
</reference>
<dbReference type="EMBL" id="FNIC01000004">
    <property type="protein sequence ID" value="SDN76345.1"/>
    <property type="molecule type" value="Genomic_DNA"/>
</dbReference>
<dbReference type="STRING" id="1005944.SAMN05192576_2734"/>
<keyword evidence="1" id="KW-0808">Transferase</keyword>
<gene>
    <name evidence="1" type="ORF">SAMN05192576_2734</name>
</gene>
<dbReference type="SUPFAM" id="SSF53448">
    <property type="entry name" value="Nucleotide-diphospho-sugar transferases"/>
    <property type="match status" value="1"/>
</dbReference>
<dbReference type="AlphaFoldDB" id="A0A1H0E1X4"/>
<evidence type="ECO:0000313" key="2">
    <source>
        <dbReference type="Proteomes" id="UP000199004"/>
    </source>
</evidence>
<keyword evidence="2" id="KW-1185">Reference proteome</keyword>